<evidence type="ECO:0000313" key="2">
    <source>
        <dbReference type="Proteomes" id="UP000243426"/>
    </source>
</evidence>
<proteinExistence type="predicted"/>
<evidence type="ECO:0000313" key="1">
    <source>
        <dbReference type="EMBL" id="SDS91412.1"/>
    </source>
</evidence>
<name>A0A1H1W377_9GAMM</name>
<sequence length="56" mass="6430">MDQTKEPYTASSHSRVVMYRLPESSTLEVIRFCEQLFRILQGAIASNKQTQPSNNK</sequence>
<dbReference type="AlphaFoldDB" id="A0A1H1W377"/>
<accession>A0A1H1W377</accession>
<dbReference type="EMBL" id="LT629748">
    <property type="protein sequence ID" value="SDS91412.1"/>
    <property type="molecule type" value="Genomic_DNA"/>
</dbReference>
<gene>
    <name evidence="1" type="ORF">SAMN05216198_3132</name>
</gene>
<dbReference type="Proteomes" id="UP000243426">
    <property type="component" value="Chromosome I"/>
</dbReference>
<organism evidence="1 2">
    <name type="scientific">Halopseudomonas litoralis</name>
    <dbReference type="NCBI Taxonomy" id="797277"/>
    <lineage>
        <taxon>Bacteria</taxon>
        <taxon>Pseudomonadati</taxon>
        <taxon>Pseudomonadota</taxon>
        <taxon>Gammaproteobacteria</taxon>
        <taxon>Pseudomonadales</taxon>
        <taxon>Pseudomonadaceae</taxon>
        <taxon>Halopseudomonas</taxon>
    </lineage>
</organism>
<protein>
    <submittedName>
        <fullName evidence="1">Uncharacterized protein</fullName>
    </submittedName>
</protein>
<keyword evidence="2" id="KW-1185">Reference proteome</keyword>
<reference evidence="2" key="1">
    <citation type="submission" date="2016-10" db="EMBL/GenBank/DDBJ databases">
        <authorList>
            <person name="Varghese N."/>
            <person name="Submissions S."/>
        </authorList>
    </citation>
    <scope>NUCLEOTIDE SEQUENCE [LARGE SCALE GENOMIC DNA]</scope>
    <source>
        <strain evidence="2">2SM5</strain>
    </source>
</reference>